<protein>
    <recommendedName>
        <fullName evidence="3">Outer-membrane lipoprotein LolB</fullName>
    </recommendedName>
</protein>
<gene>
    <name evidence="1" type="ORF">LZ24_00161</name>
</gene>
<dbReference type="Gene3D" id="2.50.20.10">
    <property type="entry name" value="Lipoprotein localisation LolA/LolB/LppX"/>
    <property type="match status" value="1"/>
</dbReference>
<dbReference type="AlphaFoldDB" id="A0A562S7G5"/>
<dbReference type="Proteomes" id="UP000318307">
    <property type="component" value="Unassembled WGS sequence"/>
</dbReference>
<proteinExistence type="predicted"/>
<evidence type="ECO:0008006" key="3">
    <source>
        <dbReference type="Google" id="ProtNLM"/>
    </source>
</evidence>
<organism evidence="1 2">
    <name type="scientific">Desulfobotulus alkaliphilus</name>
    <dbReference type="NCBI Taxonomy" id="622671"/>
    <lineage>
        <taxon>Bacteria</taxon>
        <taxon>Pseudomonadati</taxon>
        <taxon>Thermodesulfobacteriota</taxon>
        <taxon>Desulfobacteria</taxon>
        <taxon>Desulfobacterales</taxon>
        <taxon>Desulfobacteraceae</taxon>
        <taxon>Desulfobotulus</taxon>
    </lineage>
</organism>
<accession>A0A562S7G5</accession>
<evidence type="ECO:0000313" key="1">
    <source>
        <dbReference type="EMBL" id="TWI77352.1"/>
    </source>
</evidence>
<keyword evidence="2" id="KW-1185">Reference proteome</keyword>
<evidence type="ECO:0000313" key="2">
    <source>
        <dbReference type="Proteomes" id="UP000318307"/>
    </source>
</evidence>
<comment type="caution">
    <text evidence="1">The sequence shown here is derived from an EMBL/GenBank/DDBJ whole genome shotgun (WGS) entry which is preliminary data.</text>
</comment>
<dbReference type="EMBL" id="VLLC01000001">
    <property type="protein sequence ID" value="TWI77352.1"/>
    <property type="molecule type" value="Genomic_DNA"/>
</dbReference>
<dbReference type="RefSeq" id="WP_144681313.1">
    <property type="nucleotide sequence ID" value="NZ_VLLC01000001.1"/>
</dbReference>
<name>A0A562S7G5_9BACT</name>
<reference evidence="1 2" key="1">
    <citation type="submission" date="2019-07" db="EMBL/GenBank/DDBJ databases">
        <title>Genome sequencing of 100 strains of the haloalkaliphilic chemolithoautotrophic sulfur-oxidizing bacterium Thioalkalivibrio.</title>
        <authorList>
            <person name="Muyzer G."/>
        </authorList>
    </citation>
    <scope>NUCLEOTIDE SEQUENCE [LARGE SCALE GENOMIC DNA]</scope>
    <source>
        <strain evidence="1 2">ASO4-4</strain>
    </source>
</reference>
<dbReference type="PROSITE" id="PS51257">
    <property type="entry name" value="PROKAR_LIPOPROTEIN"/>
    <property type="match status" value="1"/>
</dbReference>
<sequence length="256" mass="28484">MKNPDLPAPAGYRSIRTLAALLFFLSLAACALHRPAPMAPENFPEILKIHREIPADFKGRAILTLPDSLPPGGSLQLAYAVSRHKGLRMAVLTPMGAPFLEMAAAPGHVHIRDMDSGKLQRANSLGALTRRLMGIHLDMNELSLLLAGEIPFPEWTEVVSDGPSTFLLMHGRRAEARLLLDARGDLLRLDRLHRNKVIYTLTSLHPKPRIWQIESSEHSLRLRIRHVEPASQMDSSLFRLSLLSPSSLQNFQQADL</sequence>
<dbReference type="OrthoDB" id="9822385at2"/>